<feature type="region of interest" description="Disordered" evidence="1">
    <location>
        <begin position="49"/>
        <end position="78"/>
    </location>
</feature>
<organism evidence="2 3">
    <name type="scientific">Stylosanthes scabra</name>
    <dbReference type="NCBI Taxonomy" id="79078"/>
    <lineage>
        <taxon>Eukaryota</taxon>
        <taxon>Viridiplantae</taxon>
        <taxon>Streptophyta</taxon>
        <taxon>Embryophyta</taxon>
        <taxon>Tracheophyta</taxon>
        <taxon>Spermatophyta</taxon>
        <taxon>Magnoliopsida</taxon>
        <taxon>eudicotyledons</taxon>
        <taxon>Gunneridae</taxon>
        <taxon>Pentapetalae</taxon>
        <taxon>rosids</taxon>
        <taxon>fabids</taxon>
        <taxon>Fabales</taxon>
        <taxon>Fabaceae</taxon>
        <taxon>Papilionoideae</taxon>
        <taxon>50 kb inversion clade</taxon>
        <taxon>dalbergioids sensu lato</taxon>
        <taxon>Dalbergieae</taxon>
        <taxon>Pterocarpus clade</taxon>
        <taxon>Stylosanthes</taxon>
    </lineage>
</organism>
<name>A0ABU6YNP2_9FABA</name>
<evidence type="ECO:0000256" key="1">
    <source>
        <dbReference type="SAM" id="MobiDB-lite"/>
    </source>
</evidence>
<comment type="caution">
    <text evidence="2">The sequence shown here is derived from an EMBL/GenBank/DDBJ whole genome shotgun (WGS) entry which is preliminary data.</text>
</comment>
<dbReference type="EMBL" id="JASCZI010242291">
    <property type="protein sequence ID" value="MED6210513.1"/>
    <property type="molecule type" value="Genomic_DNA"/>
</dbReference>
<dbReference type="Proteomes" id="UP001341840">
    <property type="component" value="Unassembled WGS sequence"/>
</dbReference>
<gene>
    <name evidence="2" type="ORF">PIB30_064768</name>
</gene>
<evidence type="ECO:0000313" key="2">
    <source>
        <dbReference type="EMBL" id="MED6210513.1"/>
    </source>
</evidence>
<evidence type="ECO:0000313" key="3">
    <source>
        <dbReference type="Proteomes" id="UP001341840"/>
    </source>
</evidence>
<reference evidence="2 3" key="1">
    <citation type="journal article" date="2023" name="Plants (Basel)">
        <title>Bridging the Gap: Combining Genomics and Transcriptomics Approaches to Understand Stylosanthes scabra, an Orphan Legume from the Brazilian Caatinga.</title>
        <authorList>
            <person name="Ferreira-Neto J.R.C."/>
            <person name="da Silva M.D."/>
            <person name="Binneck E."/>
            <person name="de Melo N.F."/>
            <person name="da Silva R.H."/>
            <person name="de Melo A.L.T.M."/>
            <person name="Pandolfi V."/>
            <person name="Bustamante F.O."/>
            <person name="Brasileiro-Vidal A.C."/>
            <person name="Benko-Iseppon A.M."/>
        </authorList>
    </citation>
    <scope>NUCLEOTIDE SEQUENCE [LARGE SCALE GENOMIC DNA]</scope>
    <source>
        <tissue evidence="2">Leaves</tissue>
    </source>
</reference>
<sequence length="123" mass="14492">MQEVRVEQHYHQVRNPKDYNVRQWDAIHRQKIQGALRRVSNPTTILICGTPVSKRSSRGHEQDNPKRIEEKTRRKERVLGRRTLKRPMGLWNLGAIINRVNTFPTNLRDGSHDSLRNRGTNHL</sequence>
<protein>
    <submittedName>
        <fullName evidence="2">Uncharacterized protein</fullName>
    </submittedName>
</protein>
<feature type="compositionally biased region" description="Basic and acidic residues" evidence="1">
    <location>
        <begin position="58"/>
        <end position="78"/>
    </location>
</feature>
<keyword evidence="3" id="KW-1185">Reference proteome</keyword>
<feature type="region of interest" description="Disordered" evidence="1">
    <location>
        <begin position="103"/>
        <end position="123"/>
    </location>
</feature>
<feature type="non-terminal residue" evidence="2">
    <location>
        <position position="123"/>
    </location>
</feature>
<accession>A0ABU6YNP2</accession>
<proteinExistence type="predicted"/>